<keyword evidence="1" id="KW-1185">Reference proteome</keyword>
<proteinExistence type="predicted"/>
<reference evidence="2" key="1">
    <citation type="submission" date="2016-11" db="UniProtKB">
        <authorList>
            <consortium name="WormBaseParasite"/>
        </authorList>
    </citation>
    <scope>IDENTIFICATION</scope>
</reference>
<dbReference type="AlphaFoldDB" id="A0A1I8BTS1"/>
<dbReference type="Proteomes" id="UP000095281">
    <property type="component" value="Unplaced"/>
</dbReference>
<organism evidence="1 2">
    <name type="scientific">Meloidogyne hapla</name>
    <name type="common">Root-knot nematode worm</name>
    <dbReference type="NCBI Taxonomy" id="6305"/>
    <lineage>
        <taxon>Eukaryota</taxon>
        <taxon>Metazoa</taxon>
        <taxon>Ecdysozoa</taxon>
        <taxon>Nematoda</taxon>
        <taxon>Chromadorea</taxon>
        <taxon>Rhabditida</taxon>
        <taxon>Tylenchina</taxon>
        <taxon>Tylenchomorpha</taxon>
        <taxon>Tylenchoidea</taxon>
        <taxon>Meloidogynidae</taxon>
        <taxon>Meloidogyninae</taxon>
        <taxon>Meloidogyne</taxon>
    </lineage>
</organism>
<sequence>MEKINNSNSLMSNNEITSTNSSKFVLSKDQLDQLSGQLKLLSIDDVDIKKVLKKLKTLKNEQLSLANQTLNGSNGLFEFILSQILNCGSERVLSIDLGNNNSSFQTSKLIFRFNLCRTPYPIPDIKYFKNTKVADQNNFNFRQTYLLNNQKIILKVLDNKKLTSKQIDNVLEQIKFSNQFMFNDNNFQVNGGSGYNENGFYNQQNNI</sequence>
<accession>A0A1I8BTS1</accession>
<dbReference type="WBParaSite" id="MhA1_Contig613.frz3.fgene2">
    <property type="protein sequence ID" value="MhA1_Contig613.frz3.fgene2"/>
    <property type="gene ID" value="MhA1_Contig613.frz3.fgene2"/>
</dbReference>
<protein>
    <submittedName>
        <fullName evidence="2">Uncharacterized protein</fullName>
    </submittedName>
</protein>
<name>A0A1I8BTS1_MELHA</name>
<evidence type="ECO:0000313" key="1">
    <source>
        <dbReference type="Proteomes" id="UP000095281"/>
    </source>
</evidence>
<evidence type="ECO:0000313" key="2">
    <source>
        <dbReference type="WBParaSite" id="MhA1_Contig613.frz3.fgene2"/>
    </source>
</evidence>